<dbReference type="PROSITE" id="PS00216">
    <property type="entry name" value="SUGAR_TRANSPORT_1"/>
    <property type="match status" value="1"/>
</dbReference>
<feature type="transmembrane region" description="Helical" evidence="11">
    <location>
        <begin position="68"/>
        <end position="86"/>
    </location>
</feature>
<evidence type="ECO:0000256" key="1">
    <source>
        <dbReference type="ARBA" id="ARBA00004651"/>
    </source>
</evidence>
<evidence type="ECO:0000313" key="14">
    <source>
        <dbReference type="Proteomes" id="UP001165135"/>
    </source>
</evidence>
<dbReference type="RefSeq" id="WP_285626660.1">
    <property type="nucleotide sequence ID" value="NZ_BSTJ01000007.1"/>
</dbReference>
<feature type="transmembrane region" description="Helical" evidence="11">
    <location>
        <begin position="375"/>
        <end position="398"/>
    </location>
</feature>
<keyword evidence="5 11" id="KW-0812">Transmembrane</keyword>
<dbReference type="Gene3D" id="1.20.1250.20">
    <property type="entry name" value="MFS general substrate transporter like domains"/>
    <property type="match status" value="2"/>
</dbReference>
<feature type="transmembrane region" description="Helical" evidence="11">
    <location>
        <begin position="286"/>
        <end position="306"/>
    </location>
</feature>
<accession>A0A9W6RP20</accession>
<evidence type="ECO:0000256" key="7">
    <source>
        <dbReference type="ARBA" id="ARBA00022989"/>
    </source>
</evidence>
<proteinExistence type="inferred from homology"/>
<feature type="transmembrane region" description="Helical" evidence="11">
    <location>
        <begin position="122"/>
        <end position="142"/>
    </location>
</feature>
<feature type="transmembrane region" description="Helical" evidence="11">
    <location>
        <begin position="318"/>
        <end position="337"/>
    </location>
</feature>
<keyword evidence="6" id="KW-0769">Symport</keyword>
<comment type="function">
    <text evidence="9">May be a proton symporter involved in the uptake of osmolytes such as proline and glycine betaine.</text>
</comment>
<dbReference type="PANTHER" id="PTHR43528">
    <property type="entry name" value="ALPHA-KETOGLUTARATE PERMEASE"/>
    <property type="match status" value="1"/>
</dbReference>
<sequence>MQEDVEQVASGAEDPPDQATVRRAVVASAMGNCIEWFDFGVFSAGVMTTIIGTVFFPHDSAGSATLKSFALIAAAFVIRPFGGMFFGPLGDRLGRQRVLATTIILMSGSTFVIGVLPGYDTIGLAAPILLLLVRLIQGFSTGGEYGGAATFIAEYAPTRRRGVLGSFLEFGTLWGYILGSGLVLLVNLSLGADRMHAWGWRIPFLLALPLGLVGLYVRVRLEDTPAFKELDETGHKASSPLKETLLHHWRMILNLIGIVILLNVADYTLLTFMPSYLTDNLGIGDVAAQLTTIGVEFGMLLVIAPLGRLSDRVGRKPLLATAATGYILLSFPAIKLMQLHNPVTVTAGFAIMGALLVLMLAVIGSTFPAMFPTQVRYGAFAIGYNISTSVFGGTSALVIDSLISVFHTNYIPAFYLVVAGLIALVPILLIPETAGVSIKNIATPRASGSSRLATASD</sequence>
<evidence type="ECO:0000256" key="11">
    <source>
        <dbReference type="SAM" id="Phobius"/>
    </source>
</evidence>
<dbReference type="AlphaFoldDB" id="A0A9W6RP20"/>
<evidence type="ECO:0000256" key="3">
    <source>
        <dbReference type="ARBA" id="ARBA00022448"/>
    </source>
</evidence>
<dbReference type="PROSITE" id="PS50850">
    <property type="entry name" value="MFS"/>
    <property type="match status" value="1"/>
</dbReference>
<feature type="transmembrane region" description="Helical" evidence="11">
    <location>
        <begin position="198"/>
        <end position="217"/>
    </location>
</feature>
<dbReference type="InterPro" id="IPR005828">
    <property type="entry name" value="MFS_sugar_transport-like"/>
</dbReference>
<comment type="subcellular location">
    <subcellularLocation>
        <location evidence="1">Cell membrane</location>
        <topology evidence="1">Multi-pass membrane protein</topology>
    </subcellularLocation>
</comment>
<name>A0A9W6RP20_9ACTN</name>
<organism evidence="13 14">
    <name type="scientific">Actinoallomurus iriomotensis</name>
    <dbReference type="NCBI Taxonomy" id="478107"/>
    <lineage>
        <taxon>Bacteria</taxon>
        <taxon>Bacillati</taxon>
        <taxon>Actinomycetota</taxon>
        <taxon>Actinomycetes</taxon>
        <taxon>Streptosporangiales</taxon>
        <taxon>Thermomonosporaceae</taxon>
        <taxon>Actinoallomurus</taxon>
    </lineage>
</organism>
<feature type="transmembrane region" description="Helical" evidence="11">
    <location>
        <begin position="252"/>
        <end position="274"/>
    </location>
</feature>
<dbReference type="Proteomes" id="UP001165135">
    <property type="component" value="Unassembled WGS sequence"/>
</dbReference>
<evidence type="ECO:0000256" key="9">
    <source>
        <dbReference type="ARBA" id="ARBA00037295"/>
    </source>
</evidence>
<dbReference type="SUPFAM" id="SSF103473">
    <property type="entry name" value="MFS general substrate transporter"/>
    <property type="match status" value="1"/>
</dbReference>
<dbReference type="GO" id="GO:0015293">
    <property type="term" value="F:symporter activity"/>
    <property type="evidence" value="ECO:0007669"/>
    <property type="project" value="UniProtKB-KW"/>
</dbReference>
<reference evidence="13" key="1">
    <citation type="submission" date="2023-03" db="EMBL/GenBank/DDBJ databases">
        <title>Actinoallomurus iriomotensis NBRC 103681.</title>
        <authorList>
            <person name="Ichikawa N."/>
            <person name="Sato H."/>
            <person name="Tonouchi N."/>
        </authorList>
    </citation>
    <scope>NUCLEOTIDE SEQUENCE</scope>
    <source>
        <strain evidence="13">NBRC 103681</strain>
    </source>
</reference>
<comment type="similarity">
    <text evidence="2">Belongs to the major facilitator superfamily. Metabolite:H+ Symporter (MHS) family (TC 2.A.1.6) family.</text>
</comment>
<dbReference type="InterPro" id="IPR020846">
    <property type="entry name" value="MFS_dom"/>
</dbReference>
<evidence type="ECO:0000256" key="5">
    <source>
        <dbReference type="ARBA" id="ARBA00022692"/>
    </source>
</evidence>
<evidence type="ECO:0000256" key="2">
    <source>
        <dbReference type="ARBA" id="ARBA00008240"/>
    </source>
</evidence>
<dbReference type="PANTHER" id="PTHR43528:SF1">
    <property type="entry name" value="ALPHA-KETOGLUTARATE PERMEASE"/>
    <property type="match status" value="1"/>
</dbReference>
<evidence type="ECO:0000256" key="8">
    <source>
        <dbReference type="ARBA" id="ARBA00023136"/>
    </source>
</evidence>
<evidence type="ECO:0000259" key="12">
    <source>
        <dbReference type="PROSITE" id="PS50850"/>
    </source>
</evidence>
<comment type="caution">
    <text evidence="13">The sequence shown here is derived from an EMBL/GenBank/DDBJ whole genome shotgun (WGS) entry which is preliminary data.</text>
</comment>
<dbReference type="InterPro" id="IPR051084">
    <property type="entry name" value="H+-coupled_symporters"/>
</dbReference>
<evidence type="ECO:0000256" key="6">
    <source>
        <dbReference type="ARBA" id="ARBA00022847"/>
    </source>
</evidence>
<dbReference type="Pfam" id="PF00083">
    <property type="entry name" value="Sugar_tr"/>
    <property type="match status" value="2"/>
</dbReference>
<evidence type="ECO:0000256" key="4">
    <source>
        <dbReference type="ARBA" id="ARBA00022475"/>
    </source>
</evidence>
<keyword evidence="8 11" id="KW-0472">Membrane</keyword>
<dbReference type="PROSITE" id="PS00217">
    <property type="entry name" value="SUGAR_TRANSPORT_2"/>
    <property type="match status" value="1"/>
</dbReference>
<keyword evidence="7 11" id="KW-1133">Transmembrane helix</keyword>
<keyword evidence="4" id="KW-1003">Cell membrane</keyword>
<dbReference type="InterPro" id="IPR005829">
    <property type="entry name" value="Sugar_transporter_CS"/>
</dbReference>
<dbReference type="GO" id="GO:0005886">
    <property type="term" value="C:plasma membrane"/>
    <property type="evidence" value="ECO:0007669"/>
    <property type="project" value="UniProtKB-SubCell"/>
</dbReference>
<feature type="domain" description="Major facilitator superfamily (MFS) profile" evidence="12">
    <location>
        <begin position="24"/>
        <end position="434"/>
    </location>
</feature>
<evidence type="ECO:0000313" key="13">
    <source>
        <dbReference type="EMBL" id="GLY77335.1"/>
    </source>
</evidence>
<evidence type="ECO:0000256" key="10">
    <source>
        <dbReference type="ARBA" id="ARBA00039918"/>
    </source>
</evidence>
<feature type="transmembrane region" description="Helical" evidence="11">
    <location>
        <begin position="343"/>
        <end position="363"/>
    </location>
</feature>
<protein>
    <recommendedName>
        <fullName evidence="10">Putative proline/betaine transporter</fullName>
    </recommendedName>
</protein>
<dbReference type="FunFam" id="1.20.1250.20:FF:000001">
    <property type="entry name" value="Dicarboxylate MFS transporter"/>
    <property type="match status" value="1"/>
</dbReference>
<feature type="transmembrane region" description="Helical" evidence="11">
    <location>
        <begin position="98"/>
        <end position="116"/>
    </location>
</feature>
<dbReference type="EMBL" id="BSTJ01000007">
    <property type="protein sequence ID" value="GLY77335.1"/>
    <property type="molecule type" value="Genomic_DNA"/>
</dbReference>
<keyword evidence="3" id="KW-0813">Transport</keyword>
<feature type="transmembrane region" description="Helical" evidence="11">
    <location>
        <begin position="36"/>
        <end position="56"/>
    </location>
</feature>
<feature type="transmembrane region" description="Helical" evidence="11">
    <location>
        <begin position="163"/>
        <end position="186"/>
    </location>
</feature>
<dbReference type="InterPro" id="IPR036259">
    <property type="entry name" value="MFS_trans_sf"/>
</dbReference>
<gene>
    <name evidence="13" type="ORF">Airi01_056020</name>
</gene>
<feature type="transmembrane region" description="Helical" evidence="11">
    <location>
        <begin position="410"/>
        <end position="430"/>
    </location>
</feature>